<geneLocation type="mitochondrion" evidence="2"/>
<feature type="transmembrane region" description="Helical" evidence="1">
    <location>
        <begin position="113"/>
        <end position="133"/>
    </location>
</feature>
<accession>A0A1P8P0K1</accession>
<feature type="transmembrane region" description="Helical" evidence="1">
    <location>
        <begin position="82"/>
        <end position="101"/>
    </location>
</feature>
<gene>
    <name evidence="2" type="primary">nad2</name>
</gene>
<keyword evidence="1" id="KW-0812">Transmembrane</keyword>
<feature type="transmembrane region" description="Helical" evidence="1">
    <location>
        <begin position="6"/>
        <end position="24"/>
    </location>
</feature>
<sequence>MWIRGVAIAVLGVLGVLSFSILIFSANGLSFFWLFLELATLCVIPTFFLGTGDSVLSGLFSYIVVSSVSSSLILCGMISGELLFLLVVGLILKFGLFPLWGWVYKVVLNSNWLVVWSLSTFLKSPVLFFPFFLSCGGCSFVNYVCCFTFIGLAVLFWLYSLNWYTCWCHMMLSSSAALVAMSLVLSSEVLFFIFFIYCLWCSCVVLFFCLYDDASVGGLGYYFWFCFLLVSIPVSVSLFYKLLMVVGMYSCWFFVLACWVVYSISEQFYLLKFVMSFSLPKSGGSFVSVV</sequence>
<feature type="transmembrane region" description="Helical" evidence="1">
    <location>
        <begin position="140"/>
        <end position="159"/>
    </location>
</feature>
<name>A0A1P8P0K1_9TREM</name>
<protein>
    <submittedName>
        <fullName evidence="2">NADH dehydrogenase subunit 2</fullName>
    </submittedName>
</protein>
<feature type="transmembrane region" description="Helical" evidence="1">
    <location>
        <begin position="221"/>
        <end position="240"/>
    </location>
</feature>
<feature type="transmembrane region" description="Helical" evidence="1">
    <location>
        <begin position="179"/>
        <end position="209"/>
    </location>
</feature>
<reference evidence="2" key="1">
    <citation type="submission" date="2016-10" db="EMBL/GenBank/DDBJ databases">
        <title>Complete mitochondrial genome of Artyfechinostomum sufratyfex.</title>
        <authorList>
            <person name="Biswal D.K."/>
            <person name="Konhar R."/>
            <person name="Tandon V."/>
        </authorList>
    </citation>
    <scope>NUCLEOTIDE SEQUENCE</scope>
    <source>
        <strain evidence="2">Shillong</strain>
    </source>
</reference>
<keyword evidence="2" id="KW-0496">Mitochondrion</keyword>
<feature type="transmembrane region" description="Helical" evidence="1">
    <location>
        <begin position="55"/>
        <end position="75"/>
    </location>
</feature>
<keyword evidence="1" id="KW-0472">Membrane</keyword>
<dbReference type="EMBL" id="KX943545">
    <property type="protein sequence ID" value="APX55331.1"/>
    <property type="molecule type" value="Genomic_DNA"/>
</dbReference>
<feature type="transmembrane region" description="Helical" evidence="1">
    <location>
        <begin position="246"/>
        <end position="265"/>
    </location>
</feature>
<dbReference type="AlphaFoldDB" id="A0A1P8P0K1"/>
<keyword evidence="1" id="KW-1133">Transmembrane helix</keyword>
<proteinExistence type="predicted"/>
<feature type="transmembrane region" description="Helical" evidence="1">
    <location>
        <begin position="31"/>
        <end position="49"/>
    </location>
</feature>
<evidence type="ECO:0000256" key="1">
    <source>
        <dbReference type="SAM" id="Phobius"/>
    </source>
</evidence>
<dbReference type="EMBL" id="KY548763">
    <property type="protein sequence ID" value="ARH10830.1"/>
    <property type="molecule type" value="Genomic_DNA"/>
</dbReference>
<evidence type="ECO:0000313" key="2">
    <source>
        <dbReference type="EMBL" id="APX55331.1"/>
    </source>
</evidence>
<organism evidence="2">
    <name type="scientific">Artyfechinostomum sufrartyfex</name>
    <dbReference type="NCBI Taxonomy" id="408854"/>
    <lineage>
        <taxon>Eukaryota</taxon>
        <taxon>Metazoa</taxon>
        <taxon>Spiralia</taxon>
        <taxon>Lophotrochozoa</taxon>
        <taxon>Platyhelminthes</taxon>
        <taxon>Trematoda</taxon>
        <taxon>Digenea</taxon>
        <taxon>Plagiorchiida</taxon>
        <taxon>Echinostomata</taxon>
        <taxon>Echinostomatoidea</taxon>
        <taxon>Echinostomatidae</taxon>
        <taxon>Artyfechinostomum</taxon>
    </lineage>
</organism>